<keyword evidence="2" id="KW-0812">Transmembrane</keyword>
<organism evidence="3 4">
    <name type="scientific">Cymbomonas tetramitiformis</name>
    <dbReference type="NCBI Taxonomy" id="36881"/>
    <lineage>
        <taxon>Eukaryota</taxon>
        <taxon>Viridiplantae</taxon>
        <taxon>Chlorophyta</taxon>
        <taxon>Pyramimonadophyceae</taxon>
        <taxon>Pyramimonadales</taxon>
        <taxon>Pyramimonadaceae</taxon>
        <taxon>Cymbomonas</taxon>
    </lineage>
</organism>
<feature type="transmembrane region" description="Helical" evidence="2">
    <location>
        <begin position="1323"/>
        <end position="1343"/>
    </location>
</feature>
<keyword evidence="2" id="KW-0472">Membrane</keyword>
<evidence type="ECO:0000313" key="4">
    <source>
        <dbReference type="Proteomes" id="UP001190700"/>
    </source>
</evidence>
<evidence type="ECO:0000313" key="3">
    <source>
        <dbReference type="EMBL" id="KAK3249127.1"/>
    </source>
</evidence>
<name>A0AAE0F2M6_9CHLO</name>
<comment type="caution">
    <text evidence="3">The sequence shown here is derived from an EMBL/GenBank/DDBJ whole genome shotgun (WGS) entry which is preliminary data.</text>
</comment>
<evidence type="ECO:0000256" key="1">
    <source>
        <dbReference type="SAM" id="MobiDB-lite"/>
    </source>
</evidence>
<reference evidence="3 4" key="1">
    <citation type="journal article" date="2015" name="Genome Biol. Evol.">
        <title>Comparative Genomics of a Bacterivorous Green Alga Reveals Evolutionary Causalities and Consequences of Phago-Mixotrophic Mode of Nutrition.</title>
        <authorList>
            <person name="Burns J.A."/>
            <person name="Paasch A."/>
            <person name="Narechania A."/>
            <person name="Kim E."/>
        </authorList>
    </citation>
    <scope>NUCLEOTIDE SEQUENCE [LARGE SCALE GENOMIC DNA]</scope>
    <source>
        <strain evidence="3 4">PLY_AMNH</strain>
    </source>
</reference>
<accession>A0AAE0F2M6</accession>
<gene>
    <name evidence="3" type="ORF">CYMTET_41390</name>
</gene>
<feature type="compositionally biased region" description="Acidic residues" evidence="1">
    <location>
        <begin position="287"/>
        <end position="299"/>
    </location>
</feature>
<feature type="compositionally biased region" description="Acidic residues" evidence="1">
    <location>
        <begin position="307"/>
        <end position="316"/>
    </location>
</feature>
<dbReference type="EMBL" id="LGRX02027573">
    <property type="protein sequence ID" value="KAK3249127.1"/>
    <property type="molecule type" value="Genomic_DNA"/>
</dbReference>
<feature type="transmembrane region" description="Helical" evidence="2">
    <location>
        <begin position="1288"/>
        <end position="1311"/>
    </location>
</feature>
<evidence type="ECO:0000256" key="2">
    <source>
        <dbReference type="SAM" id="Phobius"/>
    </source>
</evidence>
<feature type="region of interest" description="Disordered" evidence="1">
    <location>
        <begin position="287"/>
        <end position="331"/>
    </location>
</feature>
<protein>
    <submittedName>
        <fullName evidence="3">Uncharacterized protein</fullName>
    </submittedName>
</protein>
<sequence>MVKKWSNAVDDTNRDDIEEKDMPEIVIKFLPKKHVTVTEQLSDKQIFEAVMRSGNTQWLENYDLLENMAIFFVMQKDASDLHQEEQYDDANDDHALSFPEFVNNVLIDIYQENMKRFEGTYNAHLKGTNKQGLLTAKRMLSEFHDLTESYLDTSGNCLDSEHCIDLSYVPMTPENMYRVFQSFLTGHERVHTTDRVCDAHITLESLLTPGQSFREKMTQCKERYDDIDWERLLMSDESGRSFSWNLRSPFVVTLNESDFTAVAWEHCVQPLFKWDEAVTVDDLVDVEALDDDDGPEDLDCGQGSERDNDDEDDEDDEVHRAASERNDRHAIEDELRAACERAFDSEEEDGDTNEDTAVTDRFTLMSRANMSKRAYAHLVANAHPDNARPKRRRVASNVAAEAPRLTGFDESDSRGQQDQVFCDDVFDPEGIIGECIKKQRELGVPCARSGLFLARMVMEKYWMKLSNETKQLPDARRRSVCQDKSRALLNTLFMCVMCPRTTGLKLTFPISDALATALKPFLDALDEAKHKSGRGRKTLQITGLPYNHANLSIGMQYVADWWAYMDKALHMECLHYVGAMLHLCFTSVYATPFDEYQRLPHVWMSGLHSVGKSFVVLNVADVSLPESMVEKVHRETQGACYISTMNNTEQLTTYKTKIYTETPLISMGISKYSKDTDANASLKARLVGEDVALKRSYRNENTNLYELEVLNPKIREQMTFVMNQPLYEVEPNVFTRGIPINPSRLNRVETDLSAAAHETPCHKTLGNAYTVSPDEDDELFERTELQKSRQASTKELGVYGNTQAICEGNLRSRIFFFGALYQAAVRMRLLRGVDMLEVKGRHIAFSRVLKKIPLVTSDKLNRRLEDINSLAYTLTAHAAVWKVFASADSPFVDQQQFEANMLIEVDKNAICSSAIALFCFSSIAKALINEPMRMMLFYARYELLDTEEHERQHPARETTPIESVHDAYIFDTEYYILSKTFHPKTPTPNKGLSKADTIAQDHFIRRMLMFYQTPENARRYGKDTMTIEYAKSLLTEFISTDLFCIRDCVESGKVQRALCVNRSYIKLDGYTARDARICDDNLTISELVMECFDANTRCQRLLLCDAATSIAGEQEVPVLNGIRDPALTCRKDEGCTCFRSVNPRYPDGVVEWKKSNMPLEDVAFQRRMIDMNLVERIPSDQEDPSLHRFQTLISKHHPTLCAKSVEKRAIDVNEESYPVSDVHKILHNSLRANEHVASTSTNVTEWDSCLLVFSELLATKNDIDDCKVTSNDEKKYETEVQGNAMFRLSLAAALLVTIILGVFCPLVGFNTDYLFMRTRRMEFLRLVEDTVTLMALIIVTATYCTYETYPFTTLKNLYALDSNGVTYEHCGKANEEEWVKWLLRIQLFLLFFGNRLKGSVGIADVVSKKNSPIVSKDMQP</sequence>
<proteinExistence type="predicted"/>
<keyword evidence="2" id="KW-1133">Transmembrane helix</keyword>
<keyword evidence="4" id="KW-1185">Reference proteome</keyword>
<feature type="compositionally biased region" description="Basic and acidic residues" evidence="1">
    <location>
        <begin position="317"/>
        <end position="331"/>
    </location>
</feature>
<dbReference type="Proteomes" id="UP001190700">
    <property type="component" value="Unassembled WGS sequence"/>
</dbReference>